<dbReference type="PANTHER" id="PTHR43827">
    <property type="entry name" value="2,5-DIKETO-D-GLUCONIC ACID REDUCTASE"/>
    <property type="match status" value="1"/>
</dbReference>
<keyword evidence="2" id="KW-0521">NADP</keyword>
<dbReference type="PRINTS" id="PR00069">
    <property type="entry name" value="ALDKETRDTASE"/>
</dbReference>
<dbReference type="AlphaFoldDB" id="A0A8H3G3I2"/>
<dbReference type="OrthoDB" id="416253at2759"/>
<dbReference type="InterPro" id="IPR023210">
    <property type="entry name" value="NADP_OxRdtase_dom"/>
</dbReference>
<evidence type="ECO:0000256" key="6">
    <source>
        <dbReference type="PIRSR" id="PIRSR000097-3"/>
    </source>
</evidence>
<dbReference type="PROSITE" id="PS00062">
    <property type="entry name" value="ALDOKETO_REDUCTASE_2"/>
    <property type="match status" value="1"/>
</dbReference>
<keyword evidence="9" id="KW-1185">Reference proteome</keyword>
<dbReference type="Gene3D" id="3.20.20.100">
    <property type="entry name" value="NADP-dependent oxidoreductase domain"/>
    <property type="match status" value="1"/>
</dbReference>
<dbReference type="Proteomes" id="UP000664521">
    <property type="component" value="Unassembled WGS sequence"/>
</dbReference>
<reference evidence="8" key="1">
    <citation type="submission" date="2021-03" db="EMBL/GenBank/DDBJ databases">
        <authorList>
            <person name="Tagirdzhanova G."/>
        </authorList>
    </citation>
    <scope>NUCLEOTIDE SEQUENCE</scope>
</reference>
<gene>
    <name evidence="8" type="ORF">HETSPECPRED_009938</name>
</gene>
<evidence type="ECO:0000256" key="5">
    <source>
        <dbReference type="PIRSR" id="PIRSR000097-2"/>
    </source>
</evidence>
<feature type="domain" description="NADP-dependent oxidoreductase" evidence="7">
    <location>
        <begin position="20"/>
        <end position="193"/>
    </location>
</feature>
<dbReference type="InterPro" id="IPR044494">
    <property type="entry name" value="AKR3C2/3"/>
</dbReference>
<feature type="binding site" evidence="5">
    <location>
        <position position="114"/>
    </location>
    <ligand>
        <name>substrate</name>
    </ligand>
</feature>
<dbReference type="PIRSF" id="PIRSF000097">
    <property type="entry name" value="AKR"/>
    <property type="match status" value="1"/>
</dbReference>
<dbReference type="InterPro" id="IPR018170">
    <property type="entry name" value="Aldo/ket_reductase_CS"/>
</dbReference>
<feature type="site" description="Lowers pKa of active site Tyr" evidence="6">
    <location>
        <position position="84"/>
    </location>
</feature>
<evidence type="ECO:0000256" key="4">
    <source>
        <dbReference type="PIRSR" id="PIRSR000097-1"/>
    </source>
</evidence>
<evidence type="ECO:0000259" key="7">
    <source>
        <dbReference type="Pfam" id="PF00248"/>
    </source>
</evidence>
<keyword evidence="3" id="KW-0560">Oxidoreductase</keyword>
<name>A0A8H3G3I2_9LECA</name>
<dbReference type="CDD" id="cd19120">
    <property type="entry name" value="AKR_AKR3C2-3"/>
    <property type="match status" value="1"/>
</dbReference>
<comment type="similarity">
    <text evidence="1">Belongs to the aldo/keto reductase family.</text>
</comment>
<dbReference type="FunFam" id="3.20.20.100:FF:000002">
    <property type="entry name" value="2,5-diketo-D-gluconic acid reductase A"/>
    <property type="match status" value="1"/>
</dbReference>
<proteinExistence type="inferred from homology"/>
<organism evidence="8 9">
    <name type="scientific">Heterodermia speciosa</name>
    <dbReference type="NCBI Taxonomy" id="116794"/>
    <lineage>
        <taxon>Eukaryota</taxon>
        <taxon>Fungi</taxon>
        <taxon>Dikarya</taxon>
        <taxon>Ascomycota</taxon>
        <taxon>Pezizomycotina</taxon>
        <taxon>Lecanoromycetes</taxon>
        <taxon>OSLEUM clade</taxon>
        <taxon>Lecanoromycetidae</taxon>
        <taxon>Caliciales</taxon>
        <taxon>Physciaceae</taxon>
        <taxon>Heterodermia</taxon>
    </lineage>
</organism>
<evidence type="ECO:0000256" key="2">
    <source>
        <dbReference type="ARBA" id="ARBA00022857"/>
    </source>
</evidence>
<evidence type="ECO:0000256" key="1">
    <source>
        <dbReference type="ARBA" id="ARBA00007905"/>
    </source>
</evidence>
<dbReference type="GO" id="GO:0016616">
    <property type="term" value="F:oxidoreductase activity, acting on the CH-OH group of donors, NAD or NADP as acceptor"/>
    <property type="evidence" value="ECO:0007669"/>
    <property type="project" value="UniProtKB-ARBA"/>
</dbReference>
<evidence type="ECO:0000313" key="8">
    <source>
        <dbReference type="EMBL" id="CAF9935898.1"/>
    </source>
</evidence>
<dbReference type="SUPFAM" id="SSF51430">
    <property type="entry name" value="NAD(P)-linked oxidoreductase"/>
    <property type="match status" value="1"/>
</dbReference>
<dbReference type="GO" id="GO:0016652">
    <property type="term" value="F:oxidoreductase activity, acting on NAD(P)H as acceptor"/>
    <property type="evidence" value="ECO:0007669"/>
    <property type="project" value="InterPro"/>
</dbReference>
<dbReference type="EMBL" id="CAJPDS010000087">
    <property type="protein sequence ID" value="CAF9935898.1"/>
    <property type="molecule type" value="Genomic_DNA"/>
</dbReference>
<sequence length="292" mass="33158">MDLPRLTLHDGNKIPLLAFGTGTAWFKHNGTTKFDQNLADLIKTAIQKGYHHLDCSEMYGTEEEVGTAIKEAGVPREELFITSKVAQGIEDIPAALDQSLRKLQTSYFDLYLIHVPFFAKSEADFQRAWKSMEDMKSAGKVKSIGLSNYMRSDIEATLKGATQLPVINQIEYHAYLQRADQYIPWMRQKGMQVGSFKGLTPAFRCPEGPLHEPLDRIAKTHDTSKAVVLLAWMMQNNIVAVTTTGNPERLDEYAQVLRTKLTPEELQEISEVGSTYHFRTSWPERFEKDDRT</sequence>
<protein>
    <recommendedName>
        <fullName evidence="7">NADP-dependent oxidoreductase domain-containing protein</fullName>
    </recommendedName>
</protein>
<feature type="active site" description="Proton donor" evidence="4">
    <location>
        <position position="59"/>
    </location>
</feature>
<dbReference type="InterPro" id="IPR020471">
    <property type="entry name" value="AKR"/>
</dbReference>
<accession>A0A8H3G3I2</accession>
<dbReference type="PANTHER" id="PTHR43827:SF3">
    <property type="entry name" value="NADP-DEPENDENT OXIDOREDUCTASE DOMAIN-CONTAINING PROTEIN"/>
    <property type="match status" value="1"/>
</dbReference>
<comment type="caution">
    <text evidence="8">The sequence shown here is derived from an EMBL/GenBank/DDBJ whole genome shotgun (WGS) entry which is preliminary data.</text>
</comment>
<evidence type="ECO:0000256" key="3">
    <source>
        <dbReference type="ARBA" id="ARBA00023002"/>
    </source>
</evidence>
<dbReference type="Pfam" id="PF00248">
    <property type="entry name" value="Aldo_ket_red"/>
    <property type="match status" value="2"/>
</dbReference>
<evidence type="ECO:0000313" key="9">
    <source>
        <dbReference type="Proteomes" id="UP000664521"/>
    </source>
</evidence>
<dbReference type="InterPro" id="IPR036812">
    <property type="entry name" value="NAD(P)_OxRdtase_dom_sf"/>
</dbReference>
<feature type="domain" description="NADP-dependent oxidoreductase" evidence="7">
    <location>
        <begin position="212"/>
        <end position="272"/>
    </location>
</feature>